<dbReference type="GO" id="GO:0005524">
    <property type="term" value="F:ATP binding"/>
    <property type="evidence" value="ECO:0007669"/>
    <property type="project" value="UniProtKB-KW"/>
</dbReference>
<evidence type="ECO:0000256" key="1">
    <source>
        <dbReference type="ARBA" id="ARBA00004651"/>
    </source>
</evidence>
<dbReference type="Pfam" id="PF00005">
    <property type="entry name" value="ABC_tran"/>
    <property type="match status" value="2"/>
</dbReference>
<feature type="transmembrane region" description="Helical" evidence="11">
    <location>
        <begin position="140"/>
        <end position="160"/>
    </location>
</feature>
<dbReference type="EMBL" id="KZ805696">
    <property type="protein sequence ID" value="PVH92306.1"/>
    <property type="molecule type" value="Genomic_DNA"/>
</dbReference>
<evidence type="ECO:0000313" key="15">
    <source>
        <dbReference type="Proteomes" id="UP000244855"/>
    </source>
</evidence>
<feature type="transmembrane region" description="Helical" evidence="11">
    <location>
        <begin position="1055"/>
        <end position="1075"/>
    </location>
</feature>
<feature type="transmembrane region" description="Helical" evidence="11">
    <location>
        <begin position="1139"/>
        <end position="1160"/>
    </location>
</feature>
<evidence type="ECO:0000256" key="8">
    <source>
        <dbReference type="ARBA" id="ARBA00023136"/>
    </source>
</evidence>
<dbReference type="PANTHER" id="PTHR24223">
    <property type="entry name" value="ATP-BINDING CASSETTE SUB-FAMILY C"/>
    <property type="match status" value="1"/>
</dbReference>
<feature type="transmembrane region" description="Helical" evidence="11">
    <location>
        <begin position="406"/>
        <end position="436"/>
    </location>
</feature>
<accession>A0A2V1D2Q7</accession>
<dbReference type="InterPro" id="IPR056227">
    <property type="entry name" value="TMD0_ABC"/>
</dbReference>
<dbReference type="Pfam" id="PF24357">
    <property type="entry name" value="TMD0_ABC"/>
    <property type="match status" value="1"/>
</dbReference>
<dbReference type="InterPro" id="IPR003593">
    <property type="entry name" value="AAA+_ATPase"/>
</dbReference>
<evidence type="ECO:0000259" key="13">
    <source>
        <dbReference type="PROSITE" id="PS50929"/>
    </source>
</evidence>
<evidence type="ECO:0000256" key="9">
    <source>
        <dbReference type="ARBA" id="ARBA00023180"/>
    </source>
</evidence>
<proteinExistence type="predicted"/>
<keyword evidence="3" id="KW-1003">Cell membrane</keyword>
<name>A0A2V1D2Q7_9PLEO</name>
<feature type="region of interest" description="Disordered" evidence="10">
    <location>
        <begin position="1210"/>
        <end position="1229"/>
    </location>
</feature>
<reference evidence="14 15" key="1">
    <citation type="journal article" date="2018" name="Sci. Rep.">
        <title>Comparative genomics provides insights into the lifestyle and reveals functional heterogeneity of dark septate endophytic fungi.</title>
        <authorList>
            <person name="Knapp D.G."/>
            <person name="Nemeth J.B."/>
            <person name="Barry K."/>
            <person name="Hainaut M."/>
            <person name="Henrissat B."/>
            <person name="Johnson J."/>
            <person name="Kuo A."/>
            <person name="Lim J.H.P."/>
            <person name="Lipzen A."/>
            <person name="Nolan M."/>
            <person name="Ohm R.A."/>
            <person name="Tamas L."/>
            <person name="Grigoriev I.V."/>
            <person name="Spatafora J.W."/>
            <person name="Nagy L.G."/>
            <person name="Kovacs G.M."/>
        </authorList>
    </citation>
    <scope>NUCLEOTIDE SEQUENCE [LARGE SCALE GENOMIC DNA]</scope>
    <source>
        <strain evidence="14 15">DSE2036</strain>
    </source>
</reference>
<feature type="transmembrane region" description="Helical" evidence="11">
    <location>
        <begin position="956"/>
        <end position="981"/>
    </location>
</feature>
<dbReference type="Pfam" id="PF00664">
    <property type="entry name" value="ABC_membrane"/>
    <property type="match status" value="2"/>
</dbReference>
<feature type="transmembrane region" description="Helical" evidence="11">
    <location>
        <begin position="314"/>
        <end position="336"/>
    </location>
</feature>
<keyword evidence="7 11" id="KW-1133">Transmembrane helix</keyword>
<dbReference type="GO" id="GO:0016887">
    <property type="term" value="F:ATP hydrolysis activity"/>
    <property type="evidence" value="ECO:0007669"/>
    <property type="project" value="InterPro"/>
</dbReference>
<keyword evidence="4 11" id="KW-0812">Transmembrane</keyword>
<feature type="transmembrane region" description="Helical" evidence="11">
    <location>
        <begin position="166"/>
        <end position="184"/>
    </location>
</feature>
<sequence length="1465" mass="161646">MALNNVLNIQSCTVQDDDVFGPVVVSSCRGGFDFTLLFEQAILSCGPSALFLLIVPLRIIWLYGRTIVTSQRHRALQKKTAAITVLVAAQLTLLILWATKPAQRTSASVPSAALTFLCALAMYPLSYLEHTRAIRPSTVLEVYLIFTLLLDIPQARTLFLRSDVNSIAALYVVAIAAMVLVWWLESCNKTADLKEPYKGYPPEAISGVWNRTLFLWLNSLFVKGFKRLLSLDDLWENPPNLSSEKLRDEMQITWDRRRTPERRYALIWACAKCLRWSLLSVVPARLCLIGFNYAQPFLITRMIDLVSNPQQSETYYNNSLGLIAAAAMIYVGIALSTVRYMHALYRSITMLRGGLVGLIFNKTLILQDGVYDESAAVTHMSTDVDRIATSMQSMNEVWSRLIEVAIGVWLLSIQLGAVSVIPILVVLLCAGINTYASKFASEKQKIWSAKIQTRIASTASMLGAMKSVKMMGLAGLLSKSIQSQRADEMKSADGYRWLVVLTNMTGYTPQIFAPVLTFIAYEIKARVQGSDSLSTNQAITSLATITLLTTPASTFLTAIPETGAAIGCFERIQKFLVAPSWEDYRQHTTQEEYTFKRPSRSGAIENVELQSVRTSNGKLAHSESGAEEAAIVVRDVTVKPSPTAVAAIREINIQFKLGSTTIITGPVGSGKSTLIRAILGELPLERGDISVSSLDMSYCSQTPWIVNTTIRQNICGPSSSASSNIDEEWYNSVLQACALDQDLQQLADGDQTRPGSRGMTLSGGQKQRVALARAVYAKPCIVLLDDVISALDNKTEKVVVDRLMGPDGLFRKLNSTVVLITHSTRHFHLADHIVVLGTDGKVAQQGNFHQLREQEGFISDLVLGADQTKSEAKPAEKSGLKKKKPQIKTVTATDVSDLTRKTGDIAVYRYYFKSISSIGTFCFLASTALFVFTQFFPQIWLVWWTEANGHETAKYMSVYIILAVASWIFRAGTLWWILLWISPRSSIKLHQILLNTAVKAPQSFYAKTDTGVTLNRFSQDIGLIDRMLPLACGRVVLAVFTIFAQTALIAQGSSYMAIAIPFIIVAFYGLQKVYLLTSRQLRFLDLEARSPVYAHFLECLEGLSTIRAFGWANDAQMMKIERLDRSQRPYYLLYCLQRWLSLVLDLMVAAVGIVVVALAIRVPGQSSGAAIGIALNNILGFNQSLRVLVESWTQLETSLGAIARLRNFELTTPPEDKPQERATPPAAWPDEGRIDFKDVTASYGPSAPALQNISMTILPGQKVGICGRTGSGKSSLLLSLFRLIELTGGKIEVDGLDLATLPRETVRTRLIAIPQDPFALSSSVRENADPSGSSKDEDIIESLKKVQLWSIIESRGGLDAQMKAQPLSHGQQQLFCLARAMLRESKILVLDEATSNIDAETDTLVQRIIRKEFSRHTILTVAHRLNTIENSDVVAVLDGGRLAEFGSPAELLAYEGSLFKQLHSG</sequence>
<evidence type="ECO:0000259" key="12">
    <source>
        <dbReference type="PROSITE" id="PS50893"/>
    </source>
</evidence>
<dbReference type="CDD" id="cd18580">
    <property type="entry name" value="ABC_6TM_ABCC_D2"/>
    <property type="match status" value="1"/>
</dbReference>
<feature type="transmembrane region" description="Helical" evidence="11">
    <location>
        <begin position="1027"/>
        <end position="1049"/>
    </location>
</feature>
<evidence type="ECO:0000256" key="7">
    <source>
        <dbReference type="ARBA" id="ARBA00022989"/>
    </source>
</evidence>
<dbReference type="InterPro" id="IPR036640">
    <property type="entry name" value="ABC1_TM_sf"/>
</dbReference>
<dbReference type="Gene3D" id="3.40.50.300">
    <property type="entry name" value="P-loop containing nucleotide triphosphate hydrolases"/>
    <property type="match status" value="2"/>
</dbReference>
<dbReference type="Proteomes" id="UP000244855">
    <property type="component" value="Unassembled WGS sequence"/>
</dbReference>
<dbReference type="CDD" id="cd18579">
    <property type="entry name" value="ABC_6TM_ABCC_D1"/>
    <property type="match status" value="1"/>
</dbReference>
<comment type="subcellular location">
    <subcellularLocation>
        <location evidence="1">Cell membrane</location>
        <topology evidence="1">Multi-pass membrane protein</topology>
    </subcellularLocation>
</comment>
<dbReference type="FunFam" id="1.20.1560.10:FF:000066">
    <property type="entry name" value="ABC multidrug transporter (Eurofung)"/>
    <property type="match status" value="1"/>
</dbReference>
<evidence type="ECO:0000256" key="11">
    <source>
        <dbReference type="SAM" id="Phobius"/>
    </source>
</evidence>
<dbReference type="InterPro" id="IPR027417">
    <property type="entry name" value="P-loop_NTPase"/>
</dbReference>
<protein>
    <submittedName>
        <fullName evidence="14">ABC transporter</fullName>
    </submittedName>
</protein>
<feature type="transmembrane region" description="Helical" evidence="11">
    <location>
        <begin position="111"/>
        <end position="128"/>
    </location>
</feature>
<evidence type="ECO:0000256" key="5">
    <source>
        <dbReference type="ARBA" id="ARBA00022741"/>
    </source>
</evidence>
<feature type="transmembrane region" description="Helical" evidence="11">
    <location>
        <begin position="41"/>
        <end position="61"/>
    </location>
</feature>
<keyword evidence="15" id="KW-1185">Reference proteome</keyword>
<dbReference type="PROSITE" id="PS50929">
    <property type="entry name" value="ABC_TM1F"/>
    <property type="match status" value="2"/>
</dbReference>
<dbReference type="PROSITE" id="PS00211">
    <property type="entry name" value="ABC_TRANSPORTER_1"/>
    <property type="match status" value="2"/>
</dbReference>
<dbReference type="FunFam" id="3.40.50.300:FF:000838">
    <property type="entry name" value="ABC multidrug transporter (Eurofung)"/>
    <property type="match status" value="1"/>
</dbReference>
<dbReference type="SUPFAM" id="SSF52540">
    <property type="entry name" value="P-loop containing nucleoside triphosphate hydrolases"/>
    <property type="match status" value="2"/>
</dbReference>
<feature type="transmembrane region" description="Helical" evidence="11">
    <location>
        <begin position="343"/>
        <end position="360"/>
    </location>
</feature>
<dbReference type="FunFam" id="1.20.1560.10:FF:000055">
    <property type="entry name" value="ABC multidrug transporter (Eurofung)"/>
    <property type="match status" value="1"/>
</dbReference>
<feature type="transmembrane region" description="Helical" evidence="11">
    <location>
        <begin position="81"/>
        <end position="99"/>
    </location>
</feature>
<dbReference type="STRING" id="97972.A0A2V1D2Q7"/>
<keyword evidence="5" id="KW-0547">Nucleotide-binding</keyword>
<feature type="domain" description="ABC transmembrane type-1" evidence="13">
    <location>
        <begin position="918"/>
        <end position="1197"/>
    </location>
</feature>
<dbReference type="GO" id="GO:0140359">
    <property type="term" value="F:ABC-type transporter activity"/>
    <property type="evidence" value="ECO:0007669"/>
    <property type="project" value="InterPro"/>
</dbReference>
<evidence type="ECO:0000256" key="3">
    <source>
        <dbReference type="ARBA" id="ARBA00022475"/>
    </source>
</evidence>
<dbReference type="SMART" id="SM00382">
    <property type="entry name" value="AAA"/>
    <property type="match status" value="2"/>
</dbReference>
<evidence type="ECO:0000256" key="2">
    <source>
        <dbReference type="ARBA" id="ARBA00022448"/>
    </source>
</evidence>
<dbReference type="InterPro" id="IPR044726">
    <property type="entry name" value="ABCC_6TM_D2"/>
</dbReference>
<dbReference type="CDD" id="cd03244">
    <property type="entry name" value="ABCC_MRP_domain2"/>
    <property type="match status" value="1"/>
</dbReference>
<dbReference type="PANTHER" id="PTHR24223:SF399">
    <property type="entry name" value="ABC TRANSPORTER ATNG"/>
    <property type="match status" value="1"/>
</dbReference>
<dbReference type="CDD" id="cd03250">
    <property type="entry name" value="ABCC_MRP_domain1"/>
    <property type="match status" value="1"/>
</dbReference>
<evidence type="ECO:0000256" key="4">
    <source>
        <dbReference type="ARBA" id="ARBA00022692"/>
    </source>
</evidence>
<dbReference type="InterPro" id="IPR044746">
    <property type="entry name" value="ABCC_6TM_D1"/>
</dbReference>
<feature type="transmembrane region" description="Helical" evidence="11">
    <location>
        <begin position="910"/>
        <end position="936"/>
    </location>
</feature>
<dbReference type="InterPro" id="IPR011527">
    <property type="entry name" value="ABC1_TM_dom"/>
</dbReference>
<dbReference type="Gene3D" id="1.20.1560.10">
    <property type="entry name" value="ABC transporter type 1, transmembrane domain"/>
    <property type="match status" value="2"/>
</dbReference>
<feature type="transmembrane region" description="Helical" evidence="11">
    <location>
        <begin position="266"/>
        <end position="294"/>
    </location>
</feature>
<evidence type="ECO:0000256" key="10">
    <source>
        <dbReference type="SAM" id="MobiDB-lite"/>
    </source>
</evidence>
<dbReference type="SUPFAM" id="SSF90123">
    <property type="entry name" value="ABC transporter transmembrane region"/>
    <property type="match status" value="2"/>
</dbReference>
<dbReference type="InterPro" id="IPR017871">
    <property type="entry name" value="ABC_transporter-like_CS"/>
</dbReference>
<dbReference type="InterPro" id="IPR050173">
    <property type="entry name" value="ABC_transporter_C-like"/>
</dbReference>
<feature type="domain" description="ABC transporter" evidence="12">
    <location>
        <begin position="631"/>
        <end position="864"/>
    </location>
</feature>
<gene>
    <name evidence="14" type="ORF">DM02DRAFT_677589</name>
</gene>
<dbReference type="PROSITE" id="PS50893">
    <property type="entry name" value="ABC_TRANSPORTER_2"/>
    <property type="match status" value="2"/>
</dbReference>
<dbReference type="GO" id="GO:0005886">
    <property type="term" value="C:plasma membrane"/>
    <property type="evidence" value="ECO:0007669"/>
    <property type="project" value="UniProtKB-SubCell"/>
</dbReference>
<dbReference type="OrthoDB" id="6500128at2759"/>
<organism evidence="14 15">
    <name type="scientific">Periconia macrospinosa</name>
    <dbReference type="NCBI Taxonomy" id="97972"/>
    <lineage>
        <taxon>Eukaryota</taxon>
        <taxon>Fungi</taxon>
        <taxon>Dikarya</taxon>
        <taxon>Ascomycota</taxon>
        <taxon>Pezizomycotina</taxon>
        <taxon>Dothideomycetes</taxon>
        <taxon>Pleosporomycetidae</taxon>
        <taxon>Pleosporales</taxon>
        <taxon>Massarineae</taxon>
        <taxon>Periconiaceae</taxon>
        <taxon>Periconia</taxon>
    </lineage>
</organism>
<evidence type="ECO:0000256" key="6">
    <source>
        <dbReference type="ARBA" id="ARBA00022840"/>
    </source>
</evidence>
<feature type="domain" description="ABC transmembrane type-1" evidence="13">
    <location>
        <begin position="286"/>
        <end position="564"/>
    </location>
</feature>
<evidence type="ECO:0000313" key="14">
    <source>
        <dbReference type="EMBL" id="PVH92306.1"/>
    </source>
</evidence>
<dbReference type="InterPro" id="IPR003439">
    <property type="entry name" value="ABC_transporter-like_ATP-bd"/>
</dbReference>
<keyword evidence="2" id="KW-0813">Transport</keyword>
<feature type="domain" description="ABC transporter" evidence="12">
    <location>
        <begin position="1234"/>
        <end position="1464"/>
    </location>
</feature>
<keyword evidence="9" id="KW-0325">Glycoprotein</keyword>
<keyword evidence="6" id="KW-0067">ATP-binding</keyword>
<keyword evidence="8 11" id="KW-0472">Membrane</keyword>